<evidence type="ECO:0000256" key="4">
    <source>
        <dbReference type="ARBA" id="ARBA00023157"/>
    </source>
</evidence>
<evidence type="ECO:0000313" key="5">
    <source>
        <dbReference type="EMBL" id="KAI0497716.1"/>
    </source>
</evidence>
<dbReference type="InterPro" id="IPR008801">
    <property type="entry name" value="RALF"/>
</dbReference>
<evidence type="ECO:0000256" key="3">
    <source>
        <dbReference type="ARBA" id="ARBA00022729"/>
    </source>
</evidence>
<keyword evidence="4" id="KW-1015">Disulfide bond</keyword>
<evidence type="ECO:0008006" key="7">
    <source>
        <dbReference type="Google" id="ProtNLM"/>
    </source>
</evidence>
<dbReference type="AlphaFoldDB" id="A0A8T3AMD5"/>
<evidence type="ECO:0000256" key="2">
    <source>
        <dbReference type="ARBA" id="ARBA00022702"/>
    </source>
</evidence>
<reference evidence="5" key="1">
    <citation type="journal article" date="2022" name="Front. Genet.">
        <title>Chromosome-Scale Assembly of the Dendrobium nobile Genome Provides Insights Into the Molecular Mechanism of the Biosynthesis of the Medicinal Active Ingredient of Dendrobium.</title>
        <authorList>
            <person name="Xu Q."/>
            <person name="Niu S.-C."/>
            <person name="Li K.-L."/>
            <person name="Zheng P.-J."/>
            <person name="Zhang X.-J."/>
            <person name="Jia Y."/>
            <person name="Liu Y."/>
            <person name="Niu Y.-X."/>
            <person name="Yu L.-H."/>
            <person name="Chen D.-F."/>
            <person name="Zhang G.-Q."/>
        </authorList>
    </citation>
    <scope>NUCLEOTIDE SEQUENCE</scope>
    <source>
        <tissue evidence="5">Leaf</tissue>
    </source>
</reference>
<sequence length="116" mass="12749">MHSLRAEAQKAMEMELRRACSLPGVAVLLLLALSLCNTSSTATAMEARIHGYADSSFTESFYLSEWGLDSENGRRLLQTTKYLGYGSLDKDRPAVSPSKPGNAYTRGCQANYYCRG</sequence>
<dbReference type="Proteomes" id="UP000829196">
    <property type="component" value="Unassembled WGS sequence"/>
</dbReference>
<proteinExistence type="inferred from homology"/>
<keyword evidence="3" id="KW-0732">Signal</keyword>
<name>A0A8T3AMD5_DENNO</name>
<dbReference type="OrthoDB" id="786350at2759"/>
<keyword evidence="2" id="KW-0372">Hormone</keyword>
<keyword evidence="6" id="KW-1185">Reference proteome</keyword>
<accession>A0A8T3AMD5</accession>
<comment type="similarity">
    <text evidence="1">Belongs to the plant rapid alkalinization factor (RALF) family.</text>
</comment>
<dbReference type="GO" id="GO:0005179">
    <property type="term" value="F:hormone activity"/>
    <property type="evidence" value="ECO:0007669"/>
    <property type="project" value="UniProtKB-KW"/>
</dbReference>
<dbReference type="Pfam" id="PF05498">
    <property type="entry name" value="RALF"/>
    <property type="match status" value="1"/>
</dbReference>
<evidence type="ECO:0000313" key="6">
    <source>
        <dbReference type="Proteomes" id="UP000829196"/>
    </source>
</evidence>
<evidence type="ECO:0000256" key="1">
    <source>
        <dbReference type="ARBA" id="ARBA00009178"/>
    </source>
</evidence>
<organism evidence="5 6">
    <name type="scientific">Dendrobium nobile</name>
    <name type="common">Orchid</name>
    <dbReference type="NCBI Taxonomy" id="94219"/>
    <lineage>
        <taxon>Eukaryota</taxon>
        <taxon>Viridiplantae</taxon>
        <taxon>Streptophyta</taxon>
        <taxon>Embryophyta</taxon>
        <taxon>Tracheophyta</taxon>
        <taxon>Spermatophyta</taxon>
        <taxon>Magnoliopsida</taxon>
        <taxon>Liliopsida</taxon>
        <taxon>Asparagales</taxon>
        <taxon>Orchidaceae</taxon>
        <taxon>Epidendroideae</taxon>
        <taxon>Malaxideae</taxon>
        <taxon>Dendrobiinae</taxon>
        <taxon>Dendrobium</taxon>
    </lineage>
</organism>
<comment type="caution">
    <text evidence="5">The sequence shown here is derived from an EMBL/GenBank/DDBJ whole genome shotgun (WGS) entry which is preliminary data.</text>
</comment>
<protein>
    <recommendedName>
        <fullName evidence="7">Protein RALF-like 33</fullName>
    </recommendedName>
</protein>
<gene>
    <name evidence="5" type="ORF">KFK09_020950</name>
</gene>
<dbReference type="EMBL" id="JAGYWB010000015">
    <property type="protein sequence ID" value="KAI0497716.1"/>
    <property type="molecule type" value="Genomic_DNA"/>
</dbReference>